<keyword evidence="1" id="KW-1133">Transmembrane helix</keyword>
<keyword evidence="1" id="KW-0472">Membrane</keyword>
<evidence type="ECO:0000313" key="3">
    <source>
        <dbReference type="Proteomes" id="UP000507470"/>
    </source>
</evidence>
<evidence type="ECO:0000313" key="2">
    <source>
        <dbReference type="EMBL" id="CAC5362580.1"/>
    </source>
</evidence>
<name>A0A6J8A700_MYTCO</name>
<sequence>MLSDNSSSQYASIRSSLSSIYRNYDFHLGVIKITGICIILSLICTTLVLTSSLYKIDKGYNKTGCIQLLDKSDFPWNDTHCIQLFELPDNELHVRVCRYQASVILDIRRFHRGQATSIGLYLNLNQWNYLERLQNAIDKCIDNVLNVTLHKILNKSKSFVCDSLLSIDFFLILD</sequence>
<keyword evidence="1" id="KW-0812">Transmembrane</keyword>
<dbReference type="EMBL" id="CACVKT020000743">
    <property type="protein sequence ID" value="CAC5362580.1"/>
    <property type="molecule type" value="Genomic_DNA"/>
</dbReference>
<evidence type="ECO:0000256" key="1">
    <source>
        <dbReference type="SAM" id="Phobius"/>
    </source>
</evidence>
<dbReference type="AlphaFoldDB" id="A0A6J8A700"/>
<accession>A0A6J8A700</accession>
<dbReference type="Proteomes" id="UP000507470">
    <property type="component" value="Unassembled WGS sequence"/>
</dbReference>
<feature type="transmembrane region" description="Helical" evidence="1">
    <location>
        <begin position="26"/>
        <end position="49"/>
    </location>
</feature>
<organism evidence="2 3">
    <name type="scientific">Mytilus coruscus</name>
    <name type="common">Sea mussel</name>
    <dbReference type="NCBI Taxonomy" id="42192"/>
    <lineage>
        <taxon>Eukaryota</taxon>
        <taxon>Metazoa</taxon>
        <taxon>Spiralia</taxon>
        <taxon>Lophotrochozoa</taxon>
        <taxon>Mollusca</taxon>
        <taxon>Bivalvia</taxon>
        <taxon>Autobranchia</taxon>
        <taxon>Pteriomorphia</taxon>
        <taxon>Mytilida</taxon>
        <taxon>Mytiloidea</taxon>
        <taxon>Mytilidae</taxon>
        <taxon>Mytilinae</taxon>
        <taxon>Mytilus</taxon>
    </lineage>
</organism>
<keyword evidence="3" id="KW-1185">Reference proteome</keyword>
<gene>
    <name evidence="2" type="ORF">MCOR_4308</name>
</gene>
<reference evidence="2 3" key="1">
    <citation type="submission" date="2020-06" db="EMBL/GenBank/DDBJ databases">
        <authorList>
            <person name="Li R."/>
            <person name="Bekaert M."/>
        </authorList>
    </citation>
    <scope>NUCLEOTIDE SEQUENCE [LARGE SCALE GENOMIC DNA]</scope>
    <source>
        <strain evidence="3">wild</strain>
    </source>
</reference>
<proteinExistence type="predicted"/>
<protein>
    <submittedName>
        <fullName evidence="2">Uncharacterized protein</fullName>
    </submittedName>
</protein>